<feature type="binding site" evidence="10">
    <location>
        <position position="157"/>
    </location>
    <ligand>
        <name>Na(+)</name>
        <dbReference type="ChEBI" id="CHEBI:29101"/>
    </ligand>
</feature>
<keyword evidence="8 10" id="KW-0378">Hydrolase</keyword>
<feature type="active site" evidence="10">
    <location>
        <position position="2"/>
    </location>
</feature>
<dbReference type="RefSeq" id="WP_237467410.1">
    <property type="nucleotide sequence ID" value="NZ_CAKLDI010000001.1"/>
</dbReference>
<proteinExistence type="inferred from homology"/>
<dbReference type="Pfam" id="PF00227">
    <property type="entry name" value="Proteasome"/>
    <property type="match status" value="1"/>
</dbReference>
<dbReference type="NCBIfam" id="NF003964">
    <property type="entry name" value="PRK05456.1"/>
    <property type="match status" value="1"/>
</dbReference>
<dbReference type="PIRSF" id="PIRSF039093">
    <property type="entry name" value="HslV"/>
    <property type="match status" value="1"/>
</dbReference>
<comment type="subunit">
    <text evidence="10">A double ring-shaped homohexamer of HslV is capped on each side by a ring-shaped HslU homohexamer. The assembly of the HslU/HslV complex is dependent on binding of ATP.</text>
</comment>
<dbReference type="PANTHER" id="PTHR32194">
    <property type="entry name" value="METALLOPROTEASE TLDD"/>
    <property type="match status" value="1"/>
</dbReference>
<evidence type="ECO:0000256" key="5">
    <source>
        <dbReference type="ARBA" id="ARBA00022670"/>
    </source>
</evidence>
<dbReference type="NCBIfam" id="TIGR03692">
    <property type="entry name" value="ATP_dep_HslV"/>
    <property type="match status" value="1"/>
</dbReference>
<dbReference type="Proteomes" id="UP000838672">
    <property type="component" value="Unassembled WGS sequence"/>
</dbReference>
<evidence type="ECO:0000256" key="7">
    <source>
        <dbReference type="ARBA" id="ARBA00022723"/>
    </source>
</evidence>
<protein>
    <recommendedName>
        <fullName evidence="10">ATP-dependent protease subunit HslV</fullName>
        <ecNumber evidence="10">3.4.25.2</ecNumber>
    </recommendedName>
</protein>
<name>A0ABM8ZW43_9VIBR</name>
<keyword evidence="5 10" id="KW-0645">Protease</keyword>
<dbReference type="CDD" id="cd01913">
    <property type="entry name" value="protease_HslV"/>
    <property type="match status" value="1"/>
</dbReference>
<dbReference type="GO" id="GO:0006508">
    <property type="term" value="P:proteolysis"/>
    <property type="evidence" value="ECO:0007669"/>
    <property type="project" value="UniProtKB-KW"/>
</dbReference>
<comment type="caution">
    <text evidence="11">The sequence shown here is derived from an EMBL/GenBank/DDBJ whole genome shotgun (WGS) entry which is preliminary data.</text>
</comment>
<keyword evidence="12" id="KW-1185">Reference proteome</keyword>
<dbReference type="InterPro" id="IPR022281">
    <property type="entry name" value="ATP-dep_Prtase_HsIV_su"/>
</dbReference>
<evidence type="ECO:0000256" key="2">
    <source>
        <dbReference type="ARBA" id="ARBA00006053"/>
    </source>
</evidence>
<dbReference type="HAMAP" id="MF_00248">
    <property type="entry name" value="HslV"/>
    <property type="match status" value="1"/>
</dbReference>
<dbReference type="PROSITE" id="PS51476">
    <property type="entry name" value="PROTEASOME_BETA_2"/>
    <property type="match status" value="1"/>
</dbReference>
<feature type="binding site" evidence="10">
    <location>
        <position position="160"/>
    </location>
    <ligand>
        <name>Na(+)</name>
        <dbReference type="ChEBI" id="CHEBI:29101"/>
    </ligand>
</feature>
<dbReference type="PANTHER" id="PTHR32194:SF0">
    <property type="entry name" value="ATP-DEPENDENT PROTEASE SUBUNIT HSLV"/>
    <property type="match status" value="1"/>
</dbReference>
<dbReference type="InterPro" id="IPR001353">
    <property type="entry name" value="Proteasome_sua/b"/>
</dbReference>
<evidence type="ECO:0000313" key="12">
    <source>
        <dbReference type="Proteomes" id="UP000838672"/>
    </source>
</evidence>
<feature type="binding site" evidence="10">
    <location>
        <position position="163"/>
    </location>
    <ligand>
        <name>Na(+)</name>
        <dbReference type="ChEBI" id="CHEBI:29101"/>
    </ligand>
</feature>
<evidence type="ECO:0000256" key="6">
    <source>
        <dbReference type="ARBA" id="ARBA00022698"/>
    </source>
</evidence>
<evidence type="ECO:0000256" key="3">
    <source>
        <dbReference type="ARBA" id="ARBA00022490"/>
    </source>
</evidence>
<sequence>MTTIVSVRRDNKVVIAGDGQVSMGNTVMKGNAKKVRRLYHGKVLAGFAGGTADAFTLFERFESKLEMHQGHLTKAAVELAKDWRTDRNLRRLEALLAVADESASLIITGNGDVVQPEHDLIAIGSGGNYAQAAALALLENTELDAEVIAKKALTIAGDICVFTNQFHTIETLEIK</sequence>
<dbReference type="InterPro" id="IPR029055">
    <property type="entry name" value="Ntn_hydrolases_N"/>
</dbReference>
<dbReference type="Gene3D" id="3.60.20.10">
    <property type="entry name" value="Glutamine Phosphoribosylpyrophosphate, subunit 1, domain 1"/>
    <property type="match status" value="1"/>
</dbReference>
<gene>
    <name evidence="10 11" type="primary">hslV</name>
    <name evidence="11" type="ORF">VST7929_02511</name>
</gene>
<dbReference type="SUPFAM" id="SSF56235">
    <property type="entry name" value="N-terminal nucleophile aminohydrolases (Ntn hydrolases)"/>
    <property type="match status" value="1"/>
</dbReference>
<keyword evidence="4 10" id="KW-0021">Allosteric enzyme</keyword>
<organism evidence="11 12">
    <name type="scientific">Vibrio stylophorae</name>
    <dbReference type="NCBI Taxonomy" id="659351"/>
    <lineage>
        <taxon>Bacteria</taxon>
        <taxon>Pseudomonadati</taxon>
        <taxon>Pseudomonadota</taxon>
        <taxon>Gammaproteobacteria</taxon>
        <taxon>Vibrionales</taxon>
        <taxon>Vibrionaceae</taxon>
        <taxon>Vibrio</taxon>
    </lineage>
</organism>
<reference evidence="11" key="1">
    <citation type="submission" date="2021-11" db="EMBL/GenBank/DDBJ databases">
        <authorList>
            <person name="Rodrigo-Torres L."/>
            <person name="Arahal R. D."/>
            <person name="Lucena T."/>
        </authorList>
    </citation>
    <scope>NUCLEOTIDE SEQUENCE</scope>
    <source>
        <strain evidence="11">CECT 7929</strain>
    </source>
</reference>
<keyword evidence="7 10" id="KW-0479">Metal-binding</keyword>
<evidence type="ECO:0000256" key="10">
    <source>
        <dbReference type="HAMAP-Rule" id="MF_00248"/>
    </source>
</evidence>
<accession>A0ABM8ZW43</accession>
<evidence type="ECO:0000256" key="9">
    <source>
        <dbReference type="ARBA" id="ARBA00023053"/>
    </source>
</evidence>
<evidence type="ECO:0000256" key="4">
    <source>
        <dbReference type="ARBA" id="ARBA00022533"/>
    </source>
</evidence>
<evidence type="ECO:0000256" key="8">
    <source>
        <dbReference type="ARBA" id="ARBA00022801"/>
    </source>
</evidence>
<comment type="function">
    <text evidence="10">Protease subunit of a proteasome-like degradation complex believed to be a general protein degrading machinery.</text>
</comment>
<comment type="activity regulation">
    <text evidence="10">Allosterically activated by HslU binding.</text>
</comment>
<comment type="similarity">
    <text evidence="2 10">Belongs to the peptidase T1B family. HslV subfamily.</text>
</comment>
<keyword evidence="3 10" id="KW-0963">Cytoplasm</keyword>
<keyword evidence="9 10" id="KW-0915">Sodium</keyword>
<dbReference type="InterPro" id="IPR023333">
    <property type="entry name" value="Proteasome_suB-type"/>
</dbReference>
<keyword evidence="6 10" id="KW-0888">Threonine protease</keyword>
<dbReference type="EMBL" id="CAKLDI010000001">
    <property type="protein sequence ID" value="CAH0534567.1"/>
    <property type="molecule type" value="Genomic_DNA"/>
</dbReference>
<evidence type="ECO:0000256" key="1">
    <source>
        <dbReference type="ARBA" id="ARBA00004496"/>
    </source>
</evidence>
<comment type="catalytic activity">
    <reaction evidence="10">
        <text>ATP-dependent cleavage of peptide bonds with broad specificity.</text>
        <dbReference type="EC" id="3.4.25.2"/>
    </reaction>
</comment>
<comment type="subcellular location">
    <subcellularLocation>
        <location evidence="1 10">Cytoplasm</location>
    </subcellularLocation>
</comment>
<dbReference type="GO" id="GO:0008233">
    <property type="term" value="F:peptidase activity"/>
    <property type="evidence" value="ECO:0007669"/>
    <property type="project" value="UniProtKB-KW"/>
</dbReference>
<dbReference type="EC" id="3.4.25.2" evidence="10"/>
<evidence type="ECO:0000313" key="11">
    <source>
        <dbReference type="EMBL" id="CAH0534567.1"/>
    </source>
</evidence>